<dbReference type="Proteomes" id="UP000183832">
    <property type="component" value="Unassembled WGS sequence"/>
</dbReference>
<feature type="transmembrane region" description="Helical" evidence="2">
    <location>
        <begin position="212"/>
        <end position="230"/>
    </location>
</feature>
<feature type="transmembrane region" description="Helical" evidence="2">
    <location>
        <begin position="405"/>
        <end position="426"/>
    </location>
</feature>
<dbReference type="AlphaFoldDB" id="A0A1J1J155"/>
<feature type="transmembrane region" description="Helical" evidence="2">
    <location>
        <begin position="142"/>
        <end position="162"/>
    </location>
</feature>
<feature type="transmembrane region" description="Helical" evidence="2">
    <location>
        <begin position="41"/>
        <end position="66"/>
    </location>
</feature>
<proteinExistence type="predicted"/>
<feature type="transmembrane region" description="Helical" evidence="2">
    <location>
        <begin position="432"/>
        <end position="455"/>
    </location>
</feature>
<keyword evidence="4" id="KW-1185">Reference proteome</keyword>
<dbReference type="PANTHER" id="PTHR16189">
    <property type="entry name" value="TRANSMEMBRANE PROTEIN 104-RELATED"/>
    <property type="match status" value="1"/>
</dbReference>
<reference evidence="3 4" key="1">
    <citation type="submission" date="2015-04" db="EMBL/GenBank/DDBJ databases">
        <authorList>
            <person name="Syromyatnikov M.Y."/>
            <person name="Popov V.N."/>
        </authorList>
    </citation>
    <scope>NUCLEOTIDE SEQUENCE [LARGE SCALE GENOMIC DNA]</scope>
</reference>
<feature type="transmembrane region" description="Helical" evidence="2">
    <location>
        <begin position="364"/>
        <end position="385"/>
    </location>
</feature>
<dbReference type="PANTHER" id="PTHR16189:SF0">
    <property type="entry name" value="TRANSMEMBRANE PROTEIN 104"/>
    <property type="match status" value="1"/>
</dbReference>
<keyword evidence="2" id="KW-0812">Transmembrane</keyword>
<accession>A0A1J1J155</accession>
<protein>
    <submittedName>
        <fullName evidence="3">CLUMA_CG018699, isoform A</fullName>
    </submittedName>
</protein>
<name>A0A1J1J155_9DIPT</name>
<dbReference type="EMBL" id="CVRI01000065">
    <property type="protein sequence ID" value="CRL05666.1"/>
    <property type="molecule type" value="Genomic_DNA"/>
</dbReference>
<evidence type="ECO:0000256" key="1">
    <source>
        <dbReference type="ARBA" id="ARBA00004141"/>
    </source>
</evidence>
<dbReference type="OrthoDB" id="294541at2759"/>
<sequence>MDEYPTWVGFIFVFNLIVGTGSLLLPSAFAKTGWLLSTGLIIFLAFSSYLTVTFVIEALSCSNAILKWRRLQFLKREKPVQRTRVEEAFEESSDESSDDERNTLIAQIDPHNSAIENTPLTIQNNDFYTLDEKVELGEMSTIFFPSVGSLLFYVCIAVYLYGDLSIYSAAVSTTLRDVICDRNTTINNTIVNASVIMEEPCWAGHFATRFDVYRICLIFFSTFISPWVFFNVSKTKYLQFLTLSFRLLSFLIMISIACYRIASPPDDSVIPDPPTANFSAIPFLIGTCIYSFMSQHSLPSLLVPIKEKHRISEIVSKDYFVIAILYIVLALTGIFAFDDLKDLYTLNFIPTSDQQSIILKTVEYFLALFPVLTLTTSFPIIAITLRNNLQTLFINKHQIHSQGYFVRNMAFPLMAIIPPFIITFNTENVQTLVSFTGCYAGACIQYLIPAALVYYSRKTCANIIGEGIVNDYKSKFQSNLWLLMIFSWTGISLIFVTIHLIS</sequence>
<feature type="transmembrane region" description="Helical" evidence="2">
    <location>
        <begin position="314"/>
        <end position="337"/>
    </location>
</feature>
<feature type="transmembrane region" description="Helical" evidence="2">
    <location>
        <begin position="7"/>
        <end position="29"/>
    </location>
</feature>
<evidence type="ECO:0000313" key="4">
    <source>
        <dbReference type="Proteomes" id="UP000183832"/>
    </source>
</evidence>
<feature type="transmembrane region" description="Helical" evidence="2">
    <location>
        <begin position="480"/>
        <end position="501"/>
    </location>
</feature>
<dbReference type="GO" id="GO:0016020">
    <property type="term" value="C:membrane"/>
    <property type="evidence" value="ECO:0007669"/>
    <property type="project" value="UniProtKB-SubCell"/>
</dbReference>
<gene>
    <name evidence="3" type="ORF">CLUMA_CG018699</name>
</gene>
<evidence type="ECO:0000256" key="2">
    <source>
        <dbReference type="SAM" id="Phobius"/>
    </source>
</evidence>
<organism evidence="3 4">
    <name type="scientific">Clunio marinus</name>
    <dbReference type="NCBI Taxonomy" id="568069"/>
    <lineage>
        <taxon>Eukaryota</taxon>
        <taxon>Metazoa</taxon>
        <taxon>Ecdysozoa</taxon>
        <taxon>Arthropoda</taxon>
        <taxon>Hexapoda</taxon>
        <taxon>Insecta</taxon>
        <taxon>Pterygota</taxon>
        <taxon>Neoptera</taxon>
        <taxon>Endopterygota</taxon>
        <taxon>Diptera</taxon>
        <taxon>Nematocera</taxon>
        <taxon>Chironomoidea</taxon>
        <taxon>Chironomidae</taxon>
        <taxon>Clunio</taxon>
    </lineage>
</organism>
<feature type="transmembrane region" description="Helical" evidence="2">
    <location>
        <begin position="237"/>
        <end position="262"/>
    </location>
</feature>
<keyword evidence="2" id="KW-0472">Membrane</keyword>
<comment type="subcellular location">
    <subcellularLocation>
        <location evidence="1">Membrane</location>
        <topology evidence="1">Multi-pass membrane protein</topology>
    </subcellularLocation>
</comment>
<evidence type="ECO:0000313" key="3">
    <source>
        <dbReference type="EMBL" id="CRL05666.1"/>
    </source>
</evidence>
<keyword evidence="2" id="KW-1133">Transmembrane helix</keyword>